<keyword evidence="2" id="KW-0812">Transmembrane</keyword>
<sequence>MPETETAHVGGEVVMSPGHAAAVHAPAPLETAKSPCISSHSSDSESSSGAEEPLPCSSEPSRRRQVSQPQASRPCYFYNAPCYPYNAPVPVSSGATIHKVPVPLRTINPGFAAPIAVAIGPYHHGSPHLQEMEEAKQVARDEFCRVAGQPPKAIQQKIASLTAHTRRCYNGCHLCVRMDDHRFAEVMFTDGCFLLQFMACMCPAAGNLDAPPAADGLWAKVHSRVDAIARDVMLLENQLPWLVLQALMECAPGVPWLETVTKFLDLMACAFTLGNEVSTTTQKPDADFRPPPPHLLGLFHRRQVGAARTQSLHVPRLSSLSSTAVELAEMGVNITASKARVFGDMTMTKRRHRLGLFGELSLAPVVLSDLTACWLFNMVALEACLGATCADNFAVSSYVSAVSLLMNRAEDVQELRGKGVVVSALSDETTLSSFKKLTAHVRVGYRYYDVFQRLQEYRQERWVWIAVHGFLYRNLKTIIAVISAIGVLAGLFKAILYLKNPQQG</sequence>
<dbReference type="AlphaFoldDB" id="A0AAQ3UPI2"/>
<protein>
    <submittedName>
        <fullName evidence="3">Uncharacterized protein</fullName>
    </submittedName>
</protein>
<dbReference type="PANTHER" id="PTHR31170">
    <property type="entry name" value="BNAC04G53230D PROTEIN"/>
    <property type="match status" value="1"/>
</dbReference>
<keyword evidence="2" id="KW-0472">Membrane</keyword>
<dbReference type="Proteomes" id="UP001341281">
    <property type="component" value="Chromosome 10"/>
</dbReference>
<evidence type="ECO:0000313" key="3">
    <source>
        <dbReference type="EMBL" id="WVZ95955.1"/>
    </source>
</evidence>
<dbReference type="PANTHER" id="PTHR31170:SF25">
    <property type="entry name" value="BNAA09G04570D PROTEIN"/>
    <property type="match status" value="1"/>
</dbReference>
<organism evidence="3 4">
    <name type="scientific">Paspalum notatum var. saurae</name>
    <dbReference type="NCBI Taxonomy" id="547442"/>
    <lineage>
        <taxon>Eukaryota</taxon>
        <taxon>Viridiplantae</taxon>
        <taxon>Streptophyta</taxon>
        <taxon>Embryophyta</taxon>
        <taxon>Tracheophyta</taxon>
        <taxon>Spermatophyta</taxon>
        <taxon>Magnoliopsida</taxon>
        <taxon>Liliopsida</taxon>
        <taxon>Poales</taxon>
        <taxon>Poaceae</taxon>
        <taxon>PACMAD clade</taxon>
        <taxon>Panicoideae</taxon>
        <taxon>Andropogonodae</taxon>
        <taxon>Paspaleae</taxon>
        <taxon>Paspalinae</taxon>
        <taxon>Paspalum</taxon>
    </lineage>
</organism>
<keyword evidence="4" id="KW-1185">Reference proteome</keyword>
<proteinExistence type="predicted"/>
<keyword evidence="2" id="KW-1133">Transmembrane helix</keyword>
<name>A0AAQ3UPI2_PASNO</name>
<dbReference type="Pfam" id="PF03140">
    <property type="entry name" value="DUF247"/>
    <property type="match status" value="1"/>
</dbReference>
<accession>A0AAQ3UPI2</accession>
<feature type="region of interest" description="Disordered" evidence="1">
    <location>
        <begin position="1"/>
        <end position="68"/>
    </location>
</feature>
<dbReference type="EMBL" id="CP144754">
    <property type="protein sequence ID" value="WVZ95955.1"/>
    <property type="molecule type" value="Genomic_DNA"/>
</dbReference>
<dbReference type="InterPro" id="IPR004158">
    <property type="entry name" value="DUF247_pln"/>
</dbReference>
<evidence type="ECO:0000256" key="2">
    <source>
        <dbReference type="SAM" id="Phobius"/>
    </source>
</evidence>
<evidence type="ECO:0000256" key="1">
    <source>
        <dbReference type="SAM" id="MobiDB-lite"/>
    </source>
</evidence>
<gene>
    <name evidence="3" type="ORF">U9M48_041655</name>
</gene>
<reference evidence="3 4" key="1">
    <citation type="submission" date="2024-02" db="EMBL/GenBank/DDBJ databases">
        <title>High-quality chromosome-scale genome assembly of Pensacola bahiagrass (Paspalum notatum Flugge var. saurae).</title>
        <authorList>
            <person name="Vega J.M."/>
            <person name="Podio M."/>
            <person name="Orjuela J."/>
            <person name="Siena L.A."/>
            <person name="Pessino S.C."/>
            <person name="Combes M.C."/>
            <person name="Mariac C."/>
            <person name="Albertini E."/>
            <person name="Pupilli F."/>
            <person name="Ortiz J.P.A."/>
            <person name="Leblanc O."/>
        </authorList>
    </citation>
    <scope>NUCLEOTIDE SEQUENCE [LARGE SCALE GENOMIC DNA]</scope>
    <source>
        <strain evidence="3">R1</strain>
        <tissue evidence="3">Leaf</tissue>
    </source>
</reference>
<feature type="transmembrane region" description="Helical" evidence="2">
    <location>
        <begin position="478"/>
        <end position="498"/>
    </location>
</feature>
<evidence type="ECO:0000313" key="4">
    <source>
        <dbReference type="Proteomes" id="UP001341281"/>
    </source>
</evidence>
<feature type="compositionally biased region" description="Low complexity" evidence="1">
    <location>
        <begin position="19"/>
        <end position="48"/>
    </location>
</feature>